<dbReference type="EMBL" id="AAMJIC010000035">
    <property type="protein sequence ID" value="EDH9459886.1"/>
    <property type="molecule type" value="Genomic_DNA"/>
</dbReference>
<feature type="non-terminal residue" evidence="1">
    <location>
        <position position="1"/>
    </location>
</feature>
<name>A0A636B4F8_SALTM</name>
<protein>
    <submittedName>
        <fullName evidence="1">Peptidase M15</fullName>
    </submittedName>
</protein>
<proteinExistence type="predicted"/>
<dbReference type="AlphaFoldDB" id="A0A636B4F8"/>
<reference evidence="1" key="1">
    <citation type="submission" date="2018-07" db="EMBL/GenBank/DDBJ databases">
        <authorList>
            <person name="Ashton P.M."/>
            <person name="Dallman T."/>
            <person name="Nair S."/>
            <person name="De Pinna E."/>
            <person name="Peters T."/>
            <person name="Grant K."/>
        </authorList>
    </citation>
    <scope>NUCLEOTIDE SEQUENCE</scope>
    <source>
        <strain evidence="1">351313</strain>
    </source>
</reference>
<evidence type="ECO:0000313" key="1">
    <source>
        <dbReference type="EMBL" id="EDH9459886.1"/>
    </source>
</evidence>
<organism evidence="1">
    <name type="scientific">Salmonella typhimurium</name>
    <dbReference type="NCBI Taxonomy" id="90371"/>
    <lineage>
        <taxon>Bacteria</taxon>
        <taxon>Pseudomonadati</taxon>
        <taxon>Pseudomonadota</taxon>
        <taxon>Gammaproteobacteria</taxon>
        <taxon>Enterobacterales</taxon>
        <taxon>Enterobacteriaceae</taxon>
        <taxon>Salmonella</taxon>
    </lineage>
</organism>
<sequence length="23" mass="2940">GFFSRMWDFVLMKLHQWFGSWFS</sequence>
<accession>A0A636B4F8</accession>
<comment type="caution">
    <text evidence="1">The sequence shown here is derived from an EMBL/GenBank/DDBJ whole genome shotgun (WGS) entry which is preliminary data.</text>
</comment>
<gene>
    <name evidence="1" type="ORF">CC453_13815</name>
</gene>